<keyword evidence="3" id="KW-1185">Reference proteome</keyword>
<organism evidence="2 3">
    <name type="scientific">Massariosphaeria phaeospora</name>
    <dbReference type="NCBI Taxonomy" id="100035"/>
    <lineage>
        <taxon>Eukaryota</taxon>
        <taxon>Fungi</taxon>
        <taxon>Dikarya</taxon>
        <taxon>Ascomycota</taxon>
        <taxon>Pezizomycotina</taxon>
        <taxon>Dothideomycetes</taxon>
        <taxon>Pleosporomycetidae</taxon>
        <taxon>Pleosporales</taxon>
        <taxon>Pleosporales incertae sedis</taxon>
        <taxon>Massariosphaeria</taxon>
    </lineage>
</organism>
<gene>
    <name evidence="2" type="ORF">BDV95DRAFT_535586</name>
</gene>
<evidence type="ECO:0008006" key="4">
    <source>
        <dbReference type="Google" id="ProtNLM"/>
    </source>
</evidence>
<accession>A0A7C8IGZ0</accession>
<reference evidence="2 3" key="1">
    <citation type="submission" date="2020-01" db="EMBL/GenBank/DDBJ databases">
        <authorList>
            <consortium name="DOE Joint Genome Institute"/>
            <person name="Haridas S."/>
            <person name="Albert R."/>
            <person name="Binder M."/>
            <person name="Bloem J."/>
            <person name="Labutti K."/>
            <person name="Salamov A."/>
            <person name="Andreopoulos B."/>
            <person name="Baker S.E."/>
            <person name="Barry K."/>
            <person name="Bills G."/>
            <person name="Bluhm B.H."/>
            <person name="Cannon C."/>
            <person name="Castanera R."/>
            <person name="Culley D.E."/>
            <person name="Daum C."/>
            <person name="Ezra D."/>
            <person name="Gonzalez J.B."/>
            <person name="Henrissat B."/>
            <person name="Kuo A."/>
            <person name="Liang C."/>
            <person name="Lipzen A."/>
            <person name="Lutzoni F."/>
            <person name="Magnuson J."/>
            <person name="Mondo S."/>
            <person name="Nolan M."/>
            <person name="Ohm R."/>
            <person name="Pangilinan J."/>
            <person name="Park H.-J.H."/>
            <person name="Ramirez L."/>
            <person name="Alfaro M."/>
            <person name="Sun H."/>
            <person name="Tritt A."/>
            <person name="Yoshinaga Y."/>
            <person name="Zwiers L.-H.L."/>
            <person name="Turgeon B.G."/>
            <person name="Goodwin S.B."/>
            <person name="Spatafora J.W."/>
            <person name="Crous P.W."/>
            <person name="Grigoriev I.V."/>
        </authorList>
    </citation>
    <scope>NUCLEOTIDE SEQUENCE [LARGE SCALE GENOMIC DNA]</scope>
    <source>
        <strain evidence="2 3">CBS 611.86</strain>
    </source>
</reference>
<dbReference type="Proteomes" id="UP000481861">
    <property type="component" value="Unassembled WGS sequence"/>
</dbReference>
<sequence>MYSLPALVLAALAGLTASAPTPSSNIAHIGQTCGQFFSGPASNFPPQSSWESFDTIFNANKNNMFSTGDTGEDIGRMYNAINSAAASIGVEQRVILAIILQESSGNVGVGCTTAPDGSQSCGLMQADGSPGFPGQHGLSQDQINGMVNSGTQHFKGNLQQEGNADDARTIYSALRLYNSGSIDDSNLSNGLGATDSYVSDIANRLTGSVC</sequence>
<comment type="caution">
    <text evidence="2">The sequence shown here is derived from an EMBL/GenBank/DDBJ whole genome shotgun (WGS) entry which is preliminary data.</text>
</comment>
<dbReference type="AlphaFoldDB" id="A0A7C8IGZ0"/>
<name>A0A7C8IGZ0_9PLEO</name>
<proteinExistence type="predicted"/>
<dbReference type="Gene3D" id="1.10.530.10">
    <property type="match status" value="1"/>
</dbReference>
<dbReference type="EMBL" id="JAADJZ010000003">
    <property type="protein sequence ID" value="KAF2876133.1"/>
    <property type="molecule type" value="Genomic_DNA"/>
</dbReference>
<dbReference type="SUPFAM" id="SSF53955">
    <property type="entry name" value="Lysozyme-like"/>
    <property type="match status" value="1"/>
</dbReference>
<evidence type="ECO:0000256" key="1">
    <source>
        <dbReference type="SAM" id="SignalP"/>
    </source>
</evidence>
<feature type="signal peptide" evidence="1">
    <location>
        <begin position="1"/>
        <end position="18"/>
    </location>
</feature>
<dbReference type="OrthoDB" id="1193027at2759"/>
<feature type="chain" id="PRO_5028872877" description="Transglycosylase SLT domain-containing protein" evidence="1">
    <location>
        <begin position="19"/>
        <end position="210"/>
    </location>
</feature>
<protein>
    <recommendedName>
        <fullName evidence="4">Transglycosylase SLT domain-containing protein</fullName>
    </recommendedName>
</protein>
<dbReference type="InterPro" id="IPR023346">
    <property type="entry name" value="Lysozyme-like_dom_sf"/>
</dbReference>
<evidence type="ECO:0000313" key="2">
    <source>
        <dbReference type="EMBL" id="KAF2876133.1"/>
    </source>
</evidence>
<keyword evidence="1" id="KW-0732">Signal</keyword>
<evidence type="ECO:0000313" key="3">
    <source>
        <dbReference type="Proteomes" id="UP000481861"/>
    </source>
</evidence>